<evidence type="ECO:0000259" key="12">
    <source>
        <dbReference type="PROSITE" id="PS52004"/>
    </source>
</evidence>
<dbReference type="InterPro" id="IPR013968">
    <property type="entry name" value="PKS_KR"/>
</dbReference>
<dbReference type="SMART" id="SM01294">
    <property type="entry name" value="PKS_PP_betabranch"/>
    <property type="match status" value="1"/>
</dbReference>
<feature type="domain" description="Carrier" evidence="11">
    <location>
        <begin position="1561"/>
        <end position="1635"/>
    </location>
</feature>
<dbReference type="SMART" id="SM00826">
    <property type="entry name" value="PKS_DH"/>
    <property type="match status" value="1"/>
</dbReference>
<dbReference type="SUPFAM" id="SSF53901">
    <property type="entry name" value="Thiolase-like"/>
    <property type="match status" value="1"/>
</dbReference>
<dbReference type="Pfam" id="PF21089">
    <property type="entry name" value="PKS_DH_N"/>
    <property type="match status" value="1"/>
</dbReference>
<feature type="region of interest" description="Disordered" evidence="10">
    <location>
        <begin position="1509"/>
        <end position="1555"/>
    </location>
</feature>
<dbReference type="PANTHER" id="PTHR43775:SF37">
    <property type="entry name" value="SI:DKEY-61P9.11"/>
    <property type="match status" value="1"/>
</dbReference>
<feature type="active site" description="Proton donor; for dehydratase activity" evidence="9">
    <location>
        <position position="996"/>
    </location>
</feature>
<dbReference type="InterPro" id="IPR014030">
    <property type="entry name" value="Ketoacyl_synth_N"/>
</dbReference>
<evidence type="ECO:0000256" key="4">
    <source>
        <dbReference type="ARBA" id="ARBA00022490"/>
    </source>
</evidence>
<dbReference type="InterPro" id="IPR049551">
    <property type="entry name" value="PKS_DH_C"/>
</dbReference>
<evidence type="ECO:0000256" key="3">
    <source>
        <dbReference type="ARBA" id="ARBA00022450"/>
    </source>
</evidence>
<dbReference type="InterPro" id="IPR001031">
    <property type="entry name" value="Thioesterase"/>
</dbReference>
<feature type="domain" description="PKS/mFAS DH" evidence="13">
    <location>
        <begin position="802"/>
        <end position="1084"/>
    </location>
</feature>
<evidence type="ECO:0000256" key="1">
    <source>
        <dbReference type="ARBA" id="ARBA00004496"/>
    </source>
</evidence>
<evidence type="ECO:0000256" key="8">
    <source>
        <dbReference type="ARBA" id="ARBA00023315"/>
    </source>
</evidence>
<dbReference type="InterPro" id="IPR006162">
    <property type="entry name" value="Ppantetheine_attach_site"/>
</dbReference>
<evidence type="ECO:0000256" key="2">
    <source>
        <dbReference type="ARBA" id="ARBA00004792"/>
    </source>
</evidence>
<dbReference type="SMART" id="SM00825">
    <property type="entry name" value="PKS_KS"/>
    <property type="match status" value="1"/>
</dbReference>
<evidence type="ECO:0000256" key="10">
    <source>
        <dbReference type="SAM" id="MobiDB-lite"/>
    </source>
</evidence>
<keyword evidence="7" id="KW-0677">Repeat</keyword>
<keyword evidence="4" id="KW-0963">Cytoplasm</keyword>
<dbReference type="InterPro" id="IPR042104">
    <property type="entry name" value="PKS_dehydratase_sf"/>
</dbReference>
<keyword evidence="6" id="KW-0808">Transferase</keyword>
<evidence type="ECO:0000313" key="15">
    <source>
        <dbReference type="Proteomes" id="UP001626628"/>
    </source>
</evidence>
<dbReference type="SUPFAM" id="SSF53474">
    <property type="entry name" value="alpha/beta-Hydrolases"/>
    <property type="match status" value="1"/>
</dbReference>
<dbReference type="InterPro" id="IPR054514">
    <property type="entry name" value="RhiE-like_linker"/>
</dbReference>
<dbReference type="PROSITE" id="PS00012">
    <property type="entry name" value="PHOSPHOPANTETHEINE"/>
    <property type="match status" value="1"/>
</dbReference>
<dbReference type="InterPro" id="IPR036736">
    <property type="entry name" value="ACP-like_sf"/>
</dbReference>
<dbReference type="InterPro" id="IPR016039">
    <property type="entry name" value="Thiolase-like"/>
</dbReference>
<keyword evidence="3" id="KW-0596">Phosphopantetheine</keyword>
<evidence type="ECO:0000313" key="14">
    <source>
        <dbReference type="EMBL" id="WXK75862.1"/>
    </source>
</evidence>
<dbReference type="RefSeq" id="WP_407285771.1">
    <property type="nucleotide sequence ID" value="NZ_CP147982.1"/>
</dbReference>
<dbReference type="Gene3D" id="3.40.50.1820">
    <property type="entry name" value="alpha/beta hydrolase"/>
    <property type="match status" value="1"/>
</dbReference>
<dbReference type="PROSITE" id="PS52004">
    <property type="entry name" value="KS3_2"/>
    <property type="match status" value="1"/>
</dbReference>
<dbReference type="EMBL" id="CP147982">
    <property type="protein sequence ID" value="WXK75862.1"/>
    <property type="molecule type" value="Genomic_DNA"/>
</dbReference>
<dbReference type="Pfam" id="PF00109">
    <property type="entry name" value="ketoacyl-synt"/>
    <property type="match status" value="1"/>
</dbReference>
<feature type="active site" description="Proton acceptor; for dehydratase activity" evidence="9">
    <location>
        <position position="834"/>
    </location>
</feature>
<dbReference type="PROSITE" id="PS50075">
    <property type="entry name" value="CARRIER"/>
    <property type="match status" value="2"/>
</dbReference>
<dbReference type="PROSITE" id="PS52019">
    <property type="entry name" value="PKS_MFAS_DH"/>
    <property type="match status" value="1"/>
</dbReference>
<dbReference type="Gene3D" id="3.40.47.10">
    <property type="match status" value="1"/>
</dbReference>
<dbReference type="InterPro" id="IPR029058">
    <property type="entry name" value="AB_hydrolase_fold"/>
</dbReference>
<evidence type="ECO:0000256" key="5">
    <source>
        <dbReference type="ARBA" id="ARBA00022553"/>
    </source>
</evidence>
<name>A0ABZ2QLS1_9ACTN</name>
<dbReference type="SUPFAM" id="SSF47336">
    <property type="entry name" value="ACP-like"/>
    <property type="match status" value="2"/>
</dbReference>
<proteinExistence type="predicted"/>
<organism evidence="14 15">
    <name type="scientific">Streptomyces sirii</name>
    <dbReference type="NCBI Taxonomy" id="3127701"/>
    <lineage>
        <taxon>Bacteria</taxon>
        <taxon>Bacillati</taxon>
        <taxon>Actinomycetota</taxon>
        <taxon>Actinomycetes</taxon>
        <taxon>Kitasatosporales</taxon>
        <taxon>Streptomycetaceae</taxon>
        <taxon>Streptomyces</taxon>
    </lineage>
</organism>
<dbReference type="InterPro" id="IPR049552">
    <property type="entry name" value="PKS_DH_N"/>
</dbReference>
<feature type="compositionally biased region" description="Low complexity" evidence="10">
    <location>
        <begin position="1520"/>
        <end position="1554"/>
    </location>
</feature>
<gene>
    <name evidence="14" type="ORF">WAB15_07680</name>
</gene>
<dbReference type="InterPro" id="IPR049900">
    <property type="entry name" value="PKS_mFAS_DH"/>
</dbReference>
<dbReference type="Gene3D" id="3.10.129.110">
    <property type="entry name" value="Polyketide synthase dehydratase"/>
    <property type="match status" value="1"/>
</dbReference>
<dbReference type="SUPFAM" id="SSF51735">
    <property type="entry name" value="NAD(P)-binding Rossmann-fold domains"/>
    <property type="match status" value="2"/>
</dbReference>
<dbReference type="InterPro" id="IPR018201">
    <property type="entry name" value="Ketoacyl_synth_AS"/>
</dbReference>
<keyword evidence="8" id="KW-0012">Acyltransferase</keyword>
<dbReference type="InterPro" id="IPR014031">
    <property type="entry name" value="Ketoacyl_synth_C"/>
</dbReference>
<feature type="domain" description="Ketosynthase family 3 (KS3)" evidence="12">
    <location>
        <begin position="190"/>
        <end position="626"/>
    </location>
</feature>
<evidence type="ECO:0000259" key="11">
    <source>
        <dbReference type="PROSITE" id="PS50075"/>
    </source>
</evidence>
<dbReference type="SMART" id="SM00822">
    <property type="entry name" value="PKS_KR"/>
    <property type="match status" value="1"/>
</dbReference>
<keyword evidence="15" id="KW-1185">Reference proteome</keyword>
<dbReference type="InterPro" id="IPR020841">
    <property type="entry name" value="PKS_Beta-ketoAc_synthase_dom"/>
</dbReference>
<feature type="compositionally biased region" description="Pro residues" evidence="10">
    <location>
        <begin position="802"/>
        <end position="819"/>
    </location>
</feature>
<dbReference type="CDD" id="cd00833">
    <property type="entry name" value="PKS"/>
    <property type="match status" value="1"/>
</dbReference>
<dbReference type="PROSITE" id="PS00606">
    <property type="entry name" value="KS3_1"/>
    <property type="match status" value="1"/>
</dbReference>
<dbReference type="InterPro" id="IPR050091">
    <property type="entry name" value="PKS_NRPS_Biosynth_Enz"/>
</dbReference>
<reference evidence="14 15" key="1">
    <citation type="submission" date="2024-03" db="EMBL/GenBank/DDBJ databases">
        <title>The complete genome of Streptomyces sirii sp.nov.</title>
        <authorList>
            <person name="Zakalyukina Y.V."/>
            <person name="Belik A.R."/>
            <person name="Biryukov M.V."/>
            <person name="Baturina O.A."/>
            <person name="Kabilov M.R."/>
        </authorList>
    </citation>
    <scope>NUCLEOTIDE SEQUENCE [LARGE SCALE GENOMIC DNA]</scope>
    <source>
        <strain evidence="14 15">BP-8</strain>
    </source>
</reference>
<feature type="region of interest" description="Disordered" evidence="10">
    <location>
        <begin position="798"/>
        <end position="821"/>
    </location>
</feature>
<dbReference type="Gene3D" id="3.40.50.720">
    <property type="entry name" value="NAD(P)-binding Rossmann-like Domain"/>
    <property type="match status" value="1"/>
</dbReference>
<dbReference type="InterPro" id="IPR036291">
    <property type="entry name" value="NAD(P)-bd_dom_sf"/>
</dbReference>
<dbReference type="Gene3D" id="1.10.1200.10">
    <property type="entry name" value="ACP-like"/>
    <property type="match status" value="2"/>
</dbReference>
<dbReference type="Pfam" id="PF08659">
    <property type="entry name" value="KR"/>
    <property type="match status" value="1"/>
</dbReference>
<evidence type="ECO:0000259" key="13">
    <source>
        <dbReference type="PROSITE" id="PS52019"/>
    </source>
</evidence>
<dbReference type="Proteomes" id="UP001626628">
    <property type="component" value="Chromosome"/>
</dbReference>
<feature type="domain" description="Carrier" evidence="11">
    <location>
        <begin position="53"/>
        <end position="130"/>
    </location>
</feature>
<dbReference type="PANTHER" id="PTHR43775">
    <property type="entry name" value="FATTY ACID SYNTHASE"/>
    <property type="match status" value="1"/>
</dbReference>
<dbReference type="Pfam" id="PF00550">
    <property type="entry name" value="PP-binding"/>
    <property type="match status" value="2"/>
</dbReference>
<accession>A0ABZ2QLS1</accession>
<evidence type="ECO:0000256" key="7">
    <source>
        <dbReference type="ARBA" id="ARBA00022737"/>
    </source>
</evidence>
<feature type="region of interest" description="C-terminal hotdog fold" evidence="9">
    <location>
        <begin position="938"/>
        <end position="1084"/>
    </location>
</feature>
<evidence type="ECO:0000256" key="6">
    <source>
        <dbReference type="ARBA" id="ARBA00022679"/>
    </source>
</evidence>
<dbReference type="InterPro" id="IPR020807">
    <property type="entry name" value="PKS_DH"/>
</dbReference>
<dbReference type="Pfam" id="PF00975">
    <property type="entry name" value="Thioesterase"/>
    <property type="match status" value="1"/>
</dbReference>
<dbReference type="Pfam" id="PF22336">
    <property type="entry name" value="RhiE-like_linker"/>
    <property type="match status" value="1"/>
</dbReference>
<comment type="subcellular location">
    <subcellularLocation>
        <location evidence="1">Cytoplasm</location>
    </subcellularLocation>
</comment>
<comment type="pathway">
    <text evidence="2">Antibiotic biosynthesis.</text>
</comment>
<dbReference type="InterPro" id="IPR020806">
    <property type="entry name" value="PKS_PP-bd"/>
</dbReference>
<keyword evidence="5" id="KW-0597">Phosphoprotein</keyword>
<dbReference type="InterPro" id="IPR057326">
    <property type="entry name" value="KR_dom"/>
</dbReference>
<feature type="region of interest" description="N-terminal hotdog fold" evidence="9">
    <location>
        <begin position="802"/>
        <end position="922"/>
    </location>
</feature>
<dbReference type="CDD" id="cd08953">
    <property type="entry name" value="KR_2_SDR_x"/>
    <property type="match status" value="1"/>
</dbReference>
<dbReference type="InterPro" id="IPR009081">
    <property type="entry name" value="PP-bd_ACP"/>
</dbReference>
<sequence>MSTTRITSLDDLHRLIREGQVGQDEALRLIRDWKQAQAPIPAARPADAADTEALTERVCAVVVEKVCELLKVTPDDLDVHVDLSEYGLDSLVITQLVNMVNDALGLELVPTVLFEHATIQAFGAHLVDEYGPALAARLGLRSPGAAAEPPAAEPAAVAPAAVAPAGPPAPAAALPARAAVPVPAPADRRDDPIAVVGMSGRFPQAEDLDAFWRNLRDGRDCIAEVPADRWDWRALFGDPLQEPGRTNVKWGGFMDGVADFDPLFFGIAPRDAVHMDPQQRLLMLYVWKALEDAGYAADALAGSSLGLFVGTSDTGYGLLSDRSSGRGDSVTPTGSVPSVGPNRMSYFLDVHGPSEPIETACSSSLVAMHRGVVSIERGECEMAVVGGINTMVIPDGHISFGKSGMLSVEGRCKTFSDRADGYARGEGVGMLVLKSLSAAERDGDHVYGLIRATTENHGGRSNSLTAPNPKAQAALIRRAYRAAGIDPRTVGYIEAHGTGTPLGDPIEINGLKAAFREMYEERGAVVEEAHCGVGSVKTNIGHLELAAGVAGVIKVLLQMRHRTLAKSLHCDTVNPYIDLDGSPFHLVREQQPWPALRDAEGRELPRRAGVSSFGFGGVNAHVVLEEYVPPTAPPVHTPDPVAVVLSAPEPELLRARARQLADWIDSGRLGESDLPDLAYTLQVGRVAMDERLAFLTDSLADLRERLGTFLDRGTAQGLHTGRAQRQGPWNELAGDDDIALAIDSWIAKGKLGRLLKLWVTGFDVDWRRLYAGRPMRRIPLPVYPFQLQRYWIADAKRATPSTPRPPAPVAAAPTAPPSPYRRDLRGHEFYLRDHRVADTPVLPGAAYLEFVRDALVRAAAHGTATGVRLRDVTWLRPLEVTAPRTLTVEVAPDGGAFEVYAEGDGDRVLHAKGTAHTDPALLAADHTHDIDALRANLPVRREGAECYALFARMGLAYGPAFRGVRELYHGADTALARLLLPEEAAATSTLNPGMLDAALQATLGLSLAEHGDAPAGTALPFTVREVQVLAPTPVEGWALVTRAADDRRDSGVRRLDIDLCDTRGNVCVRLLGFSTRMKPGPAPRAAEPAAAPALLIQADWREGAAPQHHGDDVERHIVLCELPETDATALAGALGGATCETWQARGETPARYTEYAERLLELLRDKAQQTARPPRLVQVVTPAHAPWLGGLSGMLRTARMEHPKLLTQWIELDGAGDLSPAELAGRLRRDGADPAEEAVRYRGGRRQVSQWREMAPAAPELPWRDGGVYLLTGGAGGLGALFAEDIARRVESPALVLCGRSPAGPAQRELLATLRALGARADYRVLDVADRADVTRAVREVQAEFGGLHGIVHAAGVLRDGFVARKTADDLRAVFAAKVAGLYHLDEATAAVPLDCFIGFSSMAAFGNVGQADYAAANAFMDGYAAHRALLVDRGSRSGRTLMVNWPLWEKGGMGADPSTVHLLESVGMRPMRASVGVEALDRVWAAGLPSAIALDGDHARMRERFLPALPEPGTHHEPAAAAEPAPAAAPTPAAAPATEPTPATAPTPAAAPADEPVDRQAVGDLVADLMATLLEVDVETLRWDKSLGDYGFDSIFMMQFLTQAQTHIDASLTLDVIAGCETLQDVVDAIAGTAAAPEPAAVAEVEPAPAEPTPAAAAPVRRAEPAAPGDFPELVRMNGVTSGRPVFWIHHGNGGVESYAPLAARCPRPFYGIQPKGWIDSTDILTGQYAMGEHYASLILAVQPEGPYDIGGFSLGGLFAYETVRQLQLKGADVRTLVMLDTLDAESTNKANALIVGGNFDADVVTKVSDFRAVNLILGNNRFDSHGGASPILRRDEVDTTLDTTAFLDSLIAAALDRGVSKTEAQLRSRVRQLSRYFEATQGEKYTVDPLPRRDGLRCYYLRNRGGKFFGAFEEHMVLFPNSDLPTVDGIAYWQEWADRIDDFFTIDVDTSMHAEVMTAPQSLDKLMRLGDRLYAAEDATAPATSAQGGR</sequence>
<dbReference type="SMART" id="SM00823">
    <property type="entry name" value="PKS_PP"/>
    <property type="match status" value="2"/>
</dbReference>
<dbReference type="Pfam" id="PF02801">
    <property type="entry name" value="Ketoacyl-synt_C"/>
    <property type="match status" value="1"/>
</dbReference>
<dbReference type="Pfam" id="PF14765">
    <property type="entry name" value="PS-DH"/>
    <property type="match status" value="1"/>
</dbReference>
<protein>
    <submittedName>
        <fullName evidence="14">SDR family NAD(P)-dependent oxidoreductase</fullName>
    </submittedName>
</protein>
<dbReference type="Gene3D" id="1.10.1240.100">
    <property type="match status" value="1"/>
</dbReference>
<evidence type="ECO:0000256" key="9">
    <source>
        <dbReference type="PROSITE-ProRule" id="PRU01363"/>
    </source>
</evidence>